<organism evidence="2 3">
    <name type="scientific">Sphingomonas paucimobilis NBRC 13935</name>
    <dbReference type="NCBI Taxonomy" id="1219050"/>
    <lineage>
        <taxon>Bacteria</taxon>
        <taxon>Pseudomonadati</taxon>
        <taxon>Pseudomonadota</taxon>
        <taxon>Alphaproteobacteria</taxon>
        <taxon>Sphingomonadales</taxon>
        <taxon>Sphingomonadaceae</taxon>
        <taxon>Sphingomonas</taxon>
    </lineage>
</organism>
<feature type="domain" description="DUF2726" evidence="1">
    <location>
        <begin position="50"/>
        <end position="156"/>
    </location>
</feature>
<comment type="caution">
    <text evidence="2">The sequence shown here is derived from an EMBL/GenBank/DDBJ whole genome shotgun (WGS) entry which is preliminary data.</text>
</comment>
<dbReference type="InterPro" id="IPR024402">
    <property type="entry name" value="DUF2726"/>
</dbReference>
<dbReference type="GeneID" id="78525564"/>
<sequence length="187" mass="20058">MPSLIGSSLAMIIFLGCAFALLILLNNSSSRPGGPPEPVPAQAQAEPVARQFLTEREEAMLAAIEQILPGHRIHAQVSMGALLRAPRRDGRKASAADRNSFSQKIVDFVVQDRSSGSVVALIEVDDSSHVARRDQDRDAMTQRAGYTTIRIPARAKPALPDVRLALAPLLQSRTSISAAEDRQAGDA</sequence>
<dbReference type="AlphaFoldDB" id="A0A0C9N4U0"/>
<dbReference type="Proteomes" id="UP000032025">
    <property type="component" value="Unassembled WGS sequence"/>
</dbReference>
<name>A0A0C9N4U0_SPHPI</name>
<dbReference type="EMBL" id="BBJS01000043">
    <property type="protein sequence ID" value="GAN14584.1"/>
    <property type="molecule type" value="Genomic_DNA"/>
</dbReference>
<proteinExistence type="predicted"/>
<reference evidence="2 3" key="1">
    <citation type="submission" date="2014-08" db="EMBL/GenBank/DDBJ databases">
        <title>Whole genome shotgun sequence of Sphingomonas paucimobilis NBRC 13935.</title>
        <authorList>
            <person name="Hosoyama A."/>
            <person name="Hashimoto M."/>
            <person name="Hosoyama Y."/>
            <person name="Noguchi M."/>
            <person name="Uohara A."/>
            <person name="Ohji S."/>
            <person name="Katano-Makiyama Y."/>
            <person name="Ichikawa N."/>
            <person name="Kimura A."/>
            <person name="Yamazoe A."/>
            <person name="Fujita N."/>
        </authorList>
    </citation>
    <scope>NUCLEOTIDE SEQUENCE [LARGE SCALE GENOMIC DNA]</scope>
    <source>
        <strain evidence="2 3">NBRC 13935</strain>
    </source>
</reference>
<dbReference type="RefSeq" id="WP_042469242.1">
    <property type="nucleotide sequence ID" value="NZ_BBJS01000043.1"/>
</dbReference>
<accession>A0A0C9N4U0</accession>
<evidence type="ECO:0000259" key="1">
    <source>
        <dbReference type="Pfam" id="PF10881"/>
    </source>
</evidence>
<gene>
    <name evidence="2" type="ORF">SP6_43_00830</name>
</gene>
<evidence type="ECO:0000313" key="3">
    <source>
        <dbReference type="Proteomes" id="UP000032025"/>
    </source>
</evidence>
<dbReference type="Pfam" id="PF10881">
    <property type="entry name" value="DUF2726"/>
    <property type="match status" value="1"/>
</dbReference>
<protein>
    <submittedName>
        <fullName evidence="2">DNA, contig: SP643</fullName>
    </submittedName>
</protein>
<keyword evidence="3" id="KW-1185">Reference proteome</keyword>
<evidence type="ECO:0000313" key="2">
    <source>
        <dbReference type="EMBL" id="GAN14584.1"/>
    </source>
</evidence>